<evidence type="ECO:0000313" key="1">
    <source>
        <dbReference type="EMBL" id="AFD05822.1"/>
    </source>
</evidence>
<reference evidence="1" key="1">
    <citation type="submission" date="2012-02" db="EMBL/GenBank/DDBJ databases">
        <title>The complete genome of Solitalea canadensis DSM 3403.</title>
        <authorList>
            <consortium name="US DOE Joint Genome Institute (JGI-PGF)"/>
            <person name="Lucas S."/>
            <person name="Copeland A."/>
            <person name="Lapidus A."/>
            <person name="Glavina del Rio T."/>
            <person name="Dalin E."/>
            <person name="Tice H."/>
            <person name="Bruce D."/>
            <person name="Goodwin L."/>
            <person name="Pitluck S."/>
            <person name="Peters L."/>
            <person name="Ovchinnikova G."/>
            <person name="Lu M."/>
            <person name="Kyrpides N."/>
            <person name="Mavromatis K."/>
            <person name="Ivanova N."/>
            <person name="Brettin T."/>
            <person name="Detter J.C."/>
            <person name="Han C."/>
            <person name="Larimer F."/>
            <person name="Land M."/>
            <person name="Hauser L."/>
            <person name="Markowitz V."/>
            <person name="Cheng J.-F."/>
            <person name="Hugenholtz P."/>
            <person name="Woyke T."/>
            <person name="Wu D."/>
            <person name="Spring S."/>
            <person name="Schroeder M."/>
            <person name="Kopitz M."/>
            <person name="Brambilla E."/>
            <person name="Klenk H.-P."/>
            <person name="Eisen J.A."/>
        </authorList>
    </citation>
    <scope>NUCLEOTIDE SEQUENCE</scope>
    <source>
        <strain evidence="1">DSM 3403</strain>
    </source>
</reference>
<name>H8KPC4_SOLCM</name>
<dbReference type="Proteomes" id="UP000007590">
    <property type="component" value="Chromosome"/>
</dbReference>
<dbReference type="RefSeq" id="WP_014679050.1">
    <property type="nucleotide sequence ID" value="NC_017770.1"/>
</dbReference>
<proteinExistence type="predicted"/>
<keyword evidence="2" id="KW-1185">Reference proteome</keyword>
<accession>H8KPC4</accession>
<dbReference type="KEGG" id="scn:Solca_0697"/>
<sequence length="196" mass="21278">MITRSFFIVLFFLIPGCLFAQYNDGVVLELGAGSRANLGGKWGGFRGYTIPVAVNFIGSTGWYGGVLFQGGKMKTTPSKFSNKVSEQFDQWLLGAQAGKLIPLNTFLSADINIGLSLLYTDGVAFANDIASLFDKNEEFINNENAFDNAHINGSSSLSFLFLPHKQSPVYFKAGGYVNLNSFATSKGLLFSIGLRL</sequence>
<dbReference type="HOGENOM" id="CLU_1389407_0_0_10"/>
<organism evidence="1 2">
    <name type="scientific">Solitalea canadensis (strain ATCC 29591 / DSM 3403 / JCM 21819 / LMG 8368 / NBRC 15130 / NCIMB 12057 / USAM 9D)</name>
    <name type="common">Flexibacter canadensis</name>
    <dbReference type="NCBI Taxonomy" id="929556"/>
    <lineage>
        <taxon>Bacteria</taxon>
        <taxon>Pseudomonadati</taxon>
        <taxon>Bacteroidota</taxon>
        <taxon>Sphingobacteriia</taxon>
        <taxon>Sphingobacteriales</taxon>
        <taxon>Sphingobacteriaceae</taxon>
        <taxon>Solitalea</taxon>
    </lineage>
</organism>
<protein>
    <submittedName>
        <fullName evidence="1">Uncharacterized protein</fullName>
    </submittedName>
</protein>
<evidence type="ECO:0000313" key="2">
    <source>
        <dbReference type="Proteomes" id="UP000007590"/>
    </source>
</evidence>
<dbReference type="AlphaFoldDB" id="H8KPC4"/>
<dbReference type="EMBL" id="CP003349">
    <property type="protein sequence ID" value="AFD05822.1"/>
    <property type="molecule type" value="Genomic_DNA"/>
</dbReference>
<gene>
    <name evidence="1" type="ordered locus">Solca_0697</name>
</gene>